<keyword evidence="1" id="KW-0812">Transmembrane</keyword>
<name>A0A0P6A761_9CRUS</name>
<reference evidence="2" key="1">
    <citation type="submission" date="2015-10" db="EMBL/GenBank/DDBJ databases">
        <title>EvidentialGene: Evidence-directed Construction of Complete mRNA Transcriptomes without Genomes.</title>
        <authorList>
            <person name="Gilbert D.G."/>
        </authorList>
    </citation>
    <scope>NUCLEOTIDE SEQUENCE</scope>
</reference>
<keyword evidence="1" id="KW-1133">Transmembrane helix</keyword>
<evidence type="ECO:0000313" key="4">
    <source>
        <dbReference type="Proteomes" id="UP000076858"/>
    </source>
</evidence>
<feature type="transmembrane region" description="Helical" evidence="1">
    <location>
        <begin position="33"/>
        <end position="54"/>
    </location>
</feature>
<keyword evidence="4" id="KW-1185">Reference proteome</keyword>
<gene>
    <name evidence="3" type="ORF">APZ42_026267</name>
</gene>
<keyword evidence="1" id="KW-0472">Membrane</keyword>
<protein>
    <submittedName>
        <fullName evidence="3">Uncharacterized protein</fullName>
    </submittedName>
</protein>
<reference evidence="3 4" key="2">
    <citation type="submission" date="2016-03" db="EMBL/GenBank/DDBJ databases">
        <title>EvidentialGene: Evidence-directed Construction of Genes on Genomes.</title>
        <authorList>
            <person name="Gilbert D.G."/>
            <person name="Choi J.-H."/>
            <person name="Mockaitis K."/>
            <person name="Colbourne J."/>
            <person name="Pfrender M."/>
        </authorList>
    </citation>
    <scope>NUCLEOTIDE SEQUENCE [LARGE SCALE GENOMIC DNA]</scope>
    <source>
        <strain evidence="3 4">Xinb3</strain>
        <tissue evidence="3">Complete organism</tissue>
    </source>
</reference>
<evidence type="ECO:0000256" key="1">
    <source>
        <dbReference type="SAM" id="Phobius"/>
    </source>
</evidence>
<dbReference type="EMBL" id="GDIQ01003059">
    <property type="protein sequence ID" value="JAN91678.1"/>
    <property type="molecule type" value="Transcribed_RNA"/>
</dbReference>
<dbReference type="Proteomes" id="UP000076858">
    <property type="component" value="Unassembled WGS sequence"/>
</dbReference>
<organism evidence="3 4">
    <name type="scientific">Daphnia magna</name>
    <dbReference type="NCBI Taxonomy" id="35525"/>
    <lineage>
        <taxon>Eukaryota</taxon>
        <taxon>Metazoa</taxon>
        <taxon>Ecdysozoa</taxon>
        <taxon>Arthropoda</taxon>
        <taxon>Crustacea</taxon>
        <taxon>Branchiopoda</taxon>
        <taxon>Diplostraca</taxon>
        <taxon>Cladocera</taxon>
        <taxon>Anomopoda</taxon>
        <taxon>Daphniidae</taxon>
        <taxon>Daphnia</taxon>
    </lineage>
</organism>
<accession>A0A0P6A761</accession>
<dbReference type="EMBL" id="LRGB01002066">
    <property type="protein sequence ID" value="KZS09459.1"/>
    <property type="molecule type" value="Genomic_DNA"/>
</dbReference>
<evidence type="ECO:0000313" key="2">
    <source>
        <dbReference type="EMBL" id="JAN91678.1"/>
    </source>
</evidence>
<proteinExistence type="predicted"/>
<evidence type="ECO:0000313" key="3">
    <source>
        <dbReference type="EMBL" id="KZS09459.1"/>
    </source>
</evidence>
<sequence length="94" mass="10783">MNVVKDPSDPLHFRLLDILSCKSHDRICFRLRLLPFVFLCPLLPLWVAELWPFVVTWLPLFNILATPDCVLSWAVCAAVLSPSSPISIKICFRF</sequence>
<dbReference type="AlphaFoldDB" id="A0A0P6A761"/>